<dbReference type="EMBL" id="JACJFN010000004">
    <property type="protein sequence ID" value="MBB1520708.1"/>
    <property type="molecule type" value="Genomic_DNA"/>
</dbReference>
<dbReference type="InterPro" id="IPR028973">
    <property type="entry name" value="PhnB-like"/>
</dbReference>
<dbReference type="Pfam" id="PF00903">
    <property type="entry name" value="Glyoxalase"/>
    <property type="match status" value="1"/>
</dbReference>
<dbReference type="CDD" id="cd06588">
    <property type="entry name" value="PhnB_like"/>
    <property type="match status" value="1"/>
</dbReference>
<evidence type="ECO:0000259" key="1">
    <source>
        <dbReference type="Pfam" id="PF00903"/>
    </source>
</evidence>
<comment type="caution">
    <text evidence="2">The sequence shown here is derived from an EMBL/GenBank/DDBJ whole genome shotgun (WGS) entry which is preliminary data.</text>
</comment>
<proteinExistence type="predicted"/>
<evidence type="ECO:0000313" key="3">
    <source>
        <dbReference type="Proteomes" id="UP000581189"/>
    </source>
</evidence>
<dbReference type="InterPro" id="IPR029068">
    <property type="entry name" value="Glyas_Bleomycin-R_OHBP_Dase"/>
</dbReference>
<dbReference type="PANTHER" id="PTHR33990">
    <property type="entry name" value="PROTEIN YJDN-RELATED"/>
    <property type="match status" value="1"/>
</dbReference>
<sequence>MNIHAYLIFDGQCAEAFRFYAEVIGGELQVMDFADSPECGEIPPEHRDRTLHACLNRDGQLLMGSDTMPGQPYEGIKGCHMSLQADDMAQAEHLFQALSAGGQVQMPLQRTFWAEGFAMLTDRFGVPWMVNCSGDCQL</sequence>
<dbReference type="PANTHER" id="PTHR33990:SF1">
    <property type="entry name" value="PROTEIN YJDN"/>
    <property type="match status" value="1"/>
</dbReference>
<reference evidence="2 3" key="1">
    <citation type="submission" date="2020-08" db="EMBL/GenBank/DDBJ databases">
        <authorList>
            <person name="Kim C.M."/>
        </authorList>
    </citation>
    <scope>NUCLEOTIDE SEQUENCE [LARGE SCALE GENOMIC DNA]</scope>
    <source>
        <strain evidence="2 3">SR9</strain>
    </source>
</reference>
<keyword evidence="3" id="KW-1185">Reference proteome</keyword>
<dbReference type="InterPro" id="IPR004360">
    <property type="entry name" value="Glyas_Fos-R_dOase_dom"/>
</dbReference>
<dbReference type="RefSeq" id="WP_182834673.1">
    <property type="nucleotide sequence ID" value="NZ_JACJFN010000004.1"/>
</dbReference>
<dbReference type="Gene3D" id="3.10.180.10">
    <property type="entry name" value="2,3-Dihydroxybiphenyl 1,2-Dioxygenase, domain 1"/>
    <property type="match status" value="1"/>
</dbReference>
<dbReference type="Proteomes" id="UP000581189">
    <property type="component" value="Unassembled WGS sequence"/>
</dbReference>
<feature type="domain" description="Glyoxalase/fosfomycin resistance/dioxygenase" evidence="1">
    <location>
        <begin position="3"/>
        <end position="130"/>
    </location>
</feature>
<evidence type="ECO:0000313" key="2">
    <source>
        <dbReference type="EMBL" id="MBB1520708.1"/>
    </source>
</evidence>
<organism evidence="2 3">
    <name type="scientific">Aquipseudomonas guryensis</name>
    <dbReference type="NCBI Taxonomy" id="2759165"/>
    <lineage>
        <taxon>Bacteria</taxon>
        <taxon>Pseudomonadati</taxon>
        <taxon>Pseudomonadota</taxon>
        <taxon>Gammaproteobacteria</taxon>
        <taxon>Pseudomonadales</taxon>
        <taxon>Pseudomonadaceae</taxon>
        <taxon>Aquipseudomonas</taxon>
    </lineage>
</organism>
<dbReference type="AlphaFoldDB" id="A0A7W4DDT3"/>
<gene>
    <name evidence="2" type="ORF">H3H45_15765</name>
</gene>
<protein>
    <submittedName>
        <fullName evidence="2">VOC family protein</fullName>
    </submittedName>
</protein>
<name>A0A7W4DDT3_9GAMM</name>
<dbReference type="SUPFAM" id="SSF54593">
    <property type="entry name" value="Glyoxalase/Bleomycin resistance protein/Dihydroxybiphenyl dioxygenase"/>
    <property type="match status" value="1"/>
</dbReference>
<accession>A0A7W4DDT3</accession>